<name>A0ABP8G1M1_9BACT</name>
<protein>
    <recommendedName>
        <fullName evidence="6">Por secretion system C-terminal sorting domain-containing protein</fullName>
    </recommendedName>
</protein>
<evidence type="ECO:0000256" key="1">
    <source>
        <dbReference type="ARBA" id="ARBA00022729"/>
    </source>
</evidence>
<proteinExistence type="predicted"/>
<evidence type="ECO:0008006" key="6">
    <source>
        <dbReference type="Google" id="ProtNLM"/>
    </source>
</evidence>
<organism evidence="4 5">
    <name type="scientific">Nibribacter koreensis</name>
    <dbReference type="NCBI Taxonomy" id="1084519"/>
    <lineage>
        <taxon>Bacteria</taxon>
        <taxon>Pseudomonadati</taxon>
        <taxon>Bacteroidota</taxon>
        <taxon>Cytophagia</taxon>
        <taxon>Cytophagales</taxon>
        <taxon>Hymenobacteraceae</taxon>
        <taxon>Nibribacter</taxon>
    </lineage>
</organism>
<keyword evidence="5" id="KW-1185">Reference proteome</keyword>
<evidence type="ECO:0000259" key="2">
    <source>
        <dbReference type="Pfam" id="PF13205"/>
    </source>
</evidence>
<dbReference type="InterPro" id="IPR014755">
    <property type="entry name" value="Cu-Rt/internalin_Ig-like"/>
</dbReference>
<evidence type="ECO:0000313" key="5">
    <source>
        <dbReference type="Proteomes" id="UP001501844"/>
    </source>
</evidence>
<dbReference type="Gene3D" id="2.60.120.200">
    <property type="match status" value="1"/>
</dbReference>
<keyword evidence="1" id="KW-0732">Signal</keyword>
<dbReference type="Pfam" id="PF18962">
    <property type="entry name" value="Por_Secre_tail"/>
    <property type="match status" value="1"/>
</dbReference>
<dbReference type="EMBL" id="BAABGX010000003">
    <property type="protein sequence ID" value="GAA4315504.1"/>
    <property type="molecule type" value="Genomic_DNA"/>
</dbReference>
<dbReference type="InterPro" id="IPR026444">
    <property type="entry name" value="Secre_tail"/>
</dbReference>
<feature type="domain" description="SbsA Ig-like" evidence="2">
    <location>
        <begin position="2"/>
        <end position="97"/>
    </location>
</feature>
<evidence type="ECO:0000313" key="4">
    <source>
        <dbReference type="EMBL" id="GAA4315504.1"/>
    </source>
</evidence>
<dbReference type="InterPro" id="IPR032812">
    <property type="entry name" value="SbsA_Ig"/>
</dbReference>
<dbReference type="Pfam" id="PF13205">
    <property type="entry name" value="Big_5"/>
    <property type="match status" value="1"/>
</dbReference>
<accession>A0ABP8G1M1</accession>
<comment type="caution">
    <text evidence="4">The sequence shown here is derived from an EMBL/GenBank/DDBJ whole genome shotgun (WGS) entry which is preliminary data.</text>
</comment>
<dbReference type="Gene3D" id="3.60.10.10">
    <property type="entry name" value="Endonuclease/exonuclease/phosphatase"/>
    <property type="match status" value="1"/>
</dbReference>
<dbReference type="SUPFAM" id="SSF56219">
    <property type="entry name" value="DNase I-like"/>
    <property type="match status" value="1"/>
</dbReference>
<feature type="domain" description="Secretion system C-terminal sorting" evidence="3">
    <location>
        <begin position="809"/>
        <end position="885"/>
    </location>
</feature>
<gene>
    <name evidence="4" type="ORF">GCM10023183_36150</name>
</gene>
<dbReference type="Gene3D" id="2.60.40.1220">
    <property type="match status" value="1"/>
</dbReference>
<evidence type="ECO:0000259" key="3">
    <source>
        <dbReference type="Pfam" id="PF18962"/>
    </source>
</evidence>
<dbReference type="NCBIfam" id="TIGR04183">
    <property type="entry name" value="Por_Secre_tail"/>
    <property type="match status" value="1"/>
</dbReference>
<dbReference type="Proteomes" id="UP001501844">
    <property type="component" value="Unassembled WGS sequence"/>
</dbReference>
<dbReference type="InterPro" id="IPR036691">
    <property type="entry name" value="Endo/exonu/phosph_ase_sf"/>
</dbReference>
<sequence>MPADNATGVATTTDLTVTFNEAVRLSTSGTFTLNNLSDGTNSALTASATGSTVTLTSATALVPGKNYAIQIAAGSVTDMAGNAFAGITNNTTWNFATAATASPVITTAVTSLTFGATAQNKFSTVQSYEFSATDLSGNVTVAVTGPFQIAKREAAAQGTFGTTALTFTQAEITAGEKVFVRFAPTATGAATGSITHNATGAQEVTVALSGTAYNPYVQNFNDPAVLTNSGWSQYSVTGAQVWASTNFGQTCLSGCSATTVDKAVQINGFANGNNANEDWLISPAMDLASFTNFPVLSFASISAFEGNQLKLMYSTNYSGAGNPNDATWTEITNVFPASNSSVWTVADGIELPKNANVHVAFVYTSTTEAASRWTVDNFKVEDKASYYQIPTTLFSFGEVAPNATSTPQNFTFKAVGYGNVTVTAPTGFKVATTATGTFAQSVEIAAAAAANGQTIYVAYAPTTKVVLQKGQLAITGTGLDVKTITVEGSSYFKSETFEVTTFNMEFFATDIRDATGFEYGPTNDELQVANATRVMQTIKSDIFAVQEVVDEPELAKVVAAMPGYAKSVSPVYSFSIRQSSSTEPFPAQKLGFVYNTATVTPVGFRVMFEKMYRETVAGSTTTGIDAGFWSSGRLPYMGIFDVVVAGKTERVHVVNVHTKAGSASSDYNDRLFDVKVLSDSLKAYYGNVNLILLGDFNDDVSKSTRGASFVTTFNPIVSDVQNYKTLTYELSQAGAVSHPTTSGGNFLDHIVISNELVGQYIDNSIVIEDPRTYVSGYISNTSDHLPVTARFALTTILGVKDAVSRSFGVYPNPTVGKIALQLPAKLANQAKLSMTLYTTRGEVVLKATGTEQSLSQEVSRVLQKSAAGLYLIKIQAGAETYQARVIKN</sequence>
<reference evidence="5" key="1">
    <citation type="journal article" date="2019" name="Int. J. Syst. Evol. Microbiol.">
        <title>The Global Catalogue of Microorganisms (GCM) 10K type strain sequencing project: providing services to taxonomists for standard genome sequencing and annotation.</title>
        <authorList>
            <consortium name="The Broad Institute Genomics Platform"/>
            <consortium name="The Broad Institute Genome Sequencing Center for Infectious Disease"/>
            <person name="Wu L."/>
            <person name="Ma J."/>
        </authorList>
    </citation>
    <scope>NUCLEOTIDE SEQUENCE [LARGE SCALE GENOMIC DNA]</scope>
    <source>
        <strain evidence="5">JCM 17917</strain>
    </source>
</reference>